<protein>
    <recommendedName>
        <fullName evidence="2">Activator of Hsp90 ATPase homologue 1/2-like C-terminal domain-containing protein</fullName>
    </recommendedName>
</protein>
<evidence type="ECO:0000259" key="2">
    <source>
        <dbReference type="Pfam" id="PF08327"/>
    </source>
</evidence>
<gene>
    <name evidence="3" type="ORF">FJY68_11460</name>
</gene>
<dbReference type="EMBL" id="VGIR01000087">
    <property type="protein sequence ID" value="MBM3332444.1"/>
    <property type="molecule type" value="Genomic_DNA"/>
</dbReference>
<dbReference type="InterPro" id="IPR023393">
    <property type="entry name" value="START-like_dom_sf"/>
</dbReference>
<dbReference type="Pfam" id="PF08327">
    <property type="entry name" value="AHSA1"/>
    <property type="match status" value="1"/>
</dbReference>
<dbReference type="Proteomes" id="UP000779900">
    <property type="component" value="Unassembled WGS sequence"/>
</dbReference>
<organism evidence="3 4">
    <name type="scientific">candidate division WOR-3 bacterium</name>
    <dbReference type="NCBI Taxonomy" id="2052148"/>
    <lineage>
        <taxon>Bacteria</taxon>
        <taxon>Bacteria division WOR-3</taxon>
    </lineage>
</organism>
<proteinExistence type="inferred from homology"/>
<evidence type="ECO:0000313" key="4">
    <source>
        <dbReference type="Proteomes" id="UP000779900"/>
    </source>
</evidence>
<dbReference type="InterPro" id="IPR013538">
    <property type="entry name" value="ASHA1/2-like_C"/>
</dbReference>
<comment type="caution">
    <text evidence="3">The sequence shown here is derived from an EMBL/GenBank/DDBJ whole genome shotgun (WGS) entry which is preliminary data.</text>
</comment>
<dbReference type="AlphaFoldDB" id="A0A938BTZ7"/>
<dbReference type="SUPFAM" id="SSF55961">
    <property type="entry name" value="Bet v1-like"/>
    <property type="match status" value="1"/>
</dbReference>
<evidence type="ECO:0000256" key="1">
    <source>
        <dbReference type="ARBA" id="ARBA00006817"/>
    </source>
</evidence>
<dbReference type="Gene3D" id="3.30.530.20">
    <property type="match status" value="1"/>
</dbReference>
<accession>A0A938BTZ7</accession>
<sequence>MRTKTIRQQVTFRGATPHELYEWLMDSKKHTRFTGSKATISRKVGGRFKAGDGWIDGMNLELVKDKLILQGWRGNDEDWPKGYYSTVKFTFTKTKSGTRLDFLHSGVPVSAYEGIRDGWREYYWEPLKLALAK</sequence>
<evidence type="ECO:0000313" key="3">
    <source>
        <dbReference type="EMBL" id="MBM3332444.1"/>
    </source>
</evidence>
<feature type="domain" description="Activator of Hsp90 ATPase homologue 1/2-like C-terminal" evidence="2">
    <location>
        <begin position="15"/>
        <end position="130"/>
    </location>
</feature>
<name>A0A938BTZ7_UNCW3</name>
<reference evidence="3" key="1">
    <citation type="submission" date="2019-03" db="EMBL/GenBank/DDBJ databases">
        <title>Lake Tanganyika Metagenome-Assembled Genomes (MAGs).</title>
        <authorList>
            <person name="Tran P."/>
        </authorList>
    </citation>
    <scope>NUCLEOTIDE SEQUENCE</scope>
    <source>
        <strain evidence="3">K_DeepCast_150m_m2_040</strain>
    </source>
</reference>
<comment type="similarity">
    <text evidence="1">Belongs to the AHA1 family.</text>
</comment>